<gene>
    <name evidence="3" type="ORF">CDQ84_01610</name>
</gene>
<accession>A0A2K2F6Q4</accession>
<dbReference type="PANTHER" id="PTHR43300">
    <property type="entry name" value="ACETYLTRANSFERASE"/>
    <property type="match status" value="1"/>
</dbReference>
<reference evidence="3 4" key="1">
    <citation type="submission" date="2017-06" db="EMBL/GenBank/DDBJ databases">
        <title>Investigating the central metabolism of Clostridium thermosuccinogenes.</title>
        <authorList>
            <person name="Koendjbiharie J.G."/>
            <person name="van Kranenburg R."/>
        </authorList>
    </citation>
    <scope>NUCLEOTIDE SEQUENCE [LARGE SCALE GENOMIC DNA]</scope>
    <source>
        <strain evidence="3 4">DSM 5806</strain>
    </source>
</reference>
<keyword evidence="3" id="KW-0808">Transferase</keyword>
<name>A0A2K2F6Q4_9CLOT</name>
<feature type="active site" description="Proton acceptor" evidence="1">
    <location>
        <position position="139"/>
    </location>
</feature>
<dbReference type="SUPFAM" id="SSF51161">
    <property type="entry name" value="Trimeric LpxA-like enzymes"/>
    <property type="match status" value="1"/>
</dbReference>
<dbReference type="AlphaFoldDB" id="A0A2K2F6Q4"/>
<dbReference type="Gene3D" id="2.160.10.10">
    <property type="entry name" value="Hexapeptide repeat proteins"/>
    <property type="match status" value="1"/>
</dbReference>
<evidence type="ECO:0000259" key="2">
    <source>
        <dbReference type="Pfam" id="PF17836"/>
    </source>
</evidence>
<dbReference type="InterPro" id="IPR020019">
    <property type="entry name" value="AcTrfase_PglD-like"/>
</dbReference>
<dbReference type="PANTHER" id="PTHR43300:SF7">
    <property type="entry name" value="UDP-N-ACETYLBACILLOSAMINE N-ACETYLTRANSFERASE"/>
    <property type="match status" value="1"/>
</dbReference>
<proteinExistence type="predicted"/>
<dbReference type="Pfam" id="PF00132">
    <property type="entry name" value="Hexapep"/>
    <property type="match status" value="1"/>
</dbReference>
<dbReference type="Gene3D" id="3.40.50.20">
    <property type="match status" value="1"/>
</dbReference>
<dbReference type="InterPro" id="IPR050179">
    <property type="entry name" value="Trans_hexapeptide_repeat"/>
</dbReference>
<dbReference type="OrthoDB" id="9801456at2"/>
<keyword evidence="4" id="KW-1185">Reference proteome</keyword>
<feature type="domain" description="PglD N-terminal" evidence="2">
    <location>
        <begin position="3"/>
        <end position="81"/>
    </location>
</feature>
<dbReference type="KEGG" id="cthd:CDO33_04120"/>
<dbReference type="RefSeq" id="WP_103080010.1">
    <property type="nucleotide sequence ID" value="NZ_CP021850.1"/>
</dbReference>
<dbReference type="InterPro" id="IPR001451">
    <property type="entry name" value="Hexapep"/>
</dbReference>
<dbReference type="NCBIfam" id="TIGR03570">
    <property type="entry name" value="NeuD_NnaD"/>
    <property type="match status" value="1"/>
</dbReference>
<dbReference type="Proteomes" id="UP000236151">
    <property type="component" value="Unassembled WGS sequence"/>
</dbReference>
<dbReference type="InterPro" id="IPR041561">
    <property type="entry name" value="PglD_N"/>
</dbReference>
<dbReference type="GO" id="GO:0016740">
    <property type="term" value="F:transferase activity"/>
    <property type="evidence" value="ECO:0007669"/>
    <property type="project" value="UniProtKB-KW"/>
</dbReference>
<evidence type="ECO:0000313" key="4">
    <source>
        <dbReference type="Proteomes" id="UP000236151"/>
    </source>
</evidence>
<comment type="caution">
    <text evidence="3">The sequence shown here is derived from an EMBL/GenBank/DDBJ whole genome shotgun (WGS) entry which is preliminary data.</text>
</comment>
<protein>
    <submittedName>
        <fullName evidence="3">Transferase</fullName>
    </submittedName>
</protein>
<evidence type="ECO:0000256" key="1">
    <source>
        <dbReference type="PIRSR" id="PIRSR620019-1"/>
    </source>
</evidence>
<feature type="site" description="Increases basicity of active site His" evidence="1">
    <location>
        <position position="140"/>
    </location>
</feature>
<evidence type="ECO:0000313" key="3">
    <source>
        <dbReference type="EMBL" id="PNU01430.1"/>
    </source>
</evidence>
<organism evidence="3 4">
    <name type="scientific">Clostridium thermosuccinogenes</name>
    <dbReference type="NCBI Taxonomy" id="84032"/>
    <lineage>
        <taxon>Bacteria</taxon>
        <taxon>Bacillati</taxon>
        <taxon>Bacillota</taxon>
        <taxon>Clostridia</taxon>
        <taxon>Eubacteriales</taxon>
        <taxon>Clostridiaceae</taxon>
        <taxon>Clostridium</taxon>
    </lineage>
</organism>
<dbReference type="Pfam" id="PF17836">
    <property type="entry name" value="PglD_N"/>
    <property type="match status" value="1"/>
</dbReference>
<sequence length="216" mass="22802">MKDLVIIGAGGVGRETAMVVEQINQAGAEWNLLGFIDDDVRLHGALVNRYKVLGGMDRIDSFKEAYVVCAIANCAVRKSIICAVRQKVKGFANIIHPSVYLSPDNSIGEGNIIYPGVVLSTNVTIGNHVIISPKCGIGHDAVIRDYCSLLWNVNVSGHVDIGEGVTMGSGSTVIQNRTIGEGTIVGAGATVIHDLPPYCTAVGVPARVIKNNIKPA</sequence>
<dbReference type="InterPro" id="IPR011004">
    <property type="entry name" value="Trimer_LpxA-like_sf"/>
</dbReference>
<dbReference type="CDD" id="cd03360">
    <property type="entry name" value="LbH_AT_putative"/>
    <property type="match status" value="1"/>
</dbReference>
<dbReference type="EMBL" id="NIOJ01000002">
    <property type="protein sequence ID" value="PNU01430.1"/>
    <property type="molecule type" value="Genomic_DNA"/>
</dbReference>